<dbReference type="RefSeq" id="WP_198570885.1">
    <property type="nucleotide sequence ID" value="NZ_CP066167.1"/>
</dbReference>
<accession>A0A7T4UR65</accession>
<name>A0A7T4UR65_9GAMM</name>
<dbReference type="PANTHER" id="PTHR39337">
    <property type="entry name" value="BLR5642 PROTEIN"/>
    <property type="match status" value="1"/>
</dbReference>
<protein>
    <submittedName>
        <fullName evidence="1">DUF488 domain-containing protein</fullName>
    </submittedName>
</protein>
<evidence type="ECO:0000313" key="1">
    <source>
        <dbReference type="EMBL" id="QQD19401.1"/>
    </source>
</evidence>
<dbReference type="InterPro" id="IPR014519">
    <property type="entry name" value="UCP024492"/>
</dbReference>
<evidence type="ECO:0000313" key="2">
    <source>
        <dbReference type="Proteomes" id="UP000596063"/>
    </source>
</evidence>
<keyword evidence="2" id="KW-1185">Reference proteome</keyword>
<gene>
    <name evidence="1" type="ORF">I6N98_05980</name>
</gene>
<dbReference type="InterPro" id="IPR007438">
    <property type="entry name" value="DUF488"/>
</dbReference>
<dbReference type="Pfam" id="PF04343">
    <property type="entry name" value="DUF488"/>
    <property type="match status" value="1"/>
</dbReference>
<dbReference type="Proteomes" id="UP000596063">
    <property type="component" value="Chromosome"/>
</dbReference>
<dbReference type="EMBL" id="CP066167">
    <property type="protein sequence ID" value="QQD19401.1"/>
    <property type="molecule type" value="Genomic_DNA"/>
</dbReference>
<proteinExistence type="predicted"/>
<sequence>MLYSIGYATKAIEDFLAQLDRHNINAIADVRSVPYSKVFHDYHREALAAALRARGIHYVYLGDELGPRSKDPSHYDHSNQVQFDRLQQAPLFQQGIERLQRGIDKGLTIALLCAEKDPAVCHRSLLIGHYWQHALGMPLTHILHSGELETQTSTQQRWRQQQPIVPDMLTPEDRCDALAWQAQCRQYAYRRPMES</sequence>
<organism evidence="1 2">
    <name type="scientific">Spongiibacter nanhainus</name>
    <dbReference type="NCBI Taxonomy" id="2794344"/>
    <lineage>
        <taxon>Bacteria</taxon>
        <taxon>Pseudomonadati</taxon>
        <taxon>Pseudomonadota</taxon>
        <taxon>Gammaproteobacteria</taxon>
        <taxon>Cellvibrionales</taxon>
        <taxon>Spongiibacteraceae</taxon>
        <taxon>Spongiibacter</taxon>
    </lineage>
</organism>
<dbReference type="KEGG" id="snan:I6N98_05980"/>
<dbReference type="PIRSF" id="PIRSF024492">
    <property type="entry name" value="UCP024492"/>
    <property type="match status" value="1"/>
</dbReference>
<reference evidence="1 2" key="1">
    <citation type="submission" date="2020-12" db="EMBL/GenBank/DDBJ databases">
        <authorList>
            <person name="Shan Y."/>
        </authorList>
    </citation>
    <scope>NUCLEOTIDE SEQUENCE [LARGE SCALE GENOMIC DNA]</scope>
    <source>
        <strain evidence="2">csc3.9</strain>
    </source>
</reference>
<dbReference type="AlphaFoldDB" id="A0A7T4UR65"/>
<dbReference type="PANTHER" id="PTHR39337:SF1">
    <property type="entry name" value="BLR5642 PROTEIN"/>
    <property type="match status" value="1"/>
</dbReference>